<evidence type="ECO:0000313" key="2">
    <source>
        <dbReference type="EMBL" id="AEI39531.1"/>
    </source>
</evidence>
<dbReference type="AlphaFoldDB" id="F8F7P6"/>
<organism evidence="2 3">
    <name type="scientific">Paenibacillus mucilaginosus (strain KNP414)</name>
    <dbReference type="NCBI Taxonomy" id="1036673"/>
    <lineage>
        <taxon>Bacteria</taxon>
        <taxon>Bacillati</taxon>
        <taxon>Bacillota</taxon>
        <taxon>Bacilli</taxon>
        <taxon>Bacillales</taxon>
        <taxon>Paenibacillaceae</taxon>
        <taxon>Paenibacillus</taxon>
    </lineage>
</organism>
<evidence type="ECO:0000256" key="1">
    <source>
        <dbReference type="SAM" id="SignalP"/>
    </source>
</evidence>
<protein>
    <submittedName>
        <fullName evidence="2">Uncharacterized protein</fullName>
    </submittedName>
</protein>
<sequence>MFTIKMKKTSMLSILLLTCSLGTAAAALASEASRAPQPDSIAVYSDHDRMLQSVRVSSVEAGDTVTVYDGEHEGRILGTSRVPSGEQSVDVEVSEKGRTALKVYVSVAQPGKAESTRTDKEAVAAFAPVMEAAEVNSSKAQAGDSVKVALDLAEDQAVSSVTLLYAVESKSGRLTEQQVVLVKNDVTGKYEGWFAADSLTRRGEWHVQQISFQSERGERFVISNAHEEQWISGTTEHMNLEGMNITVQ</sequence>
<accession>F8F7P6</accession>
<dbReference type="Proteomes" id="UP000006620">
    <property type="component" value="Chromosome"/>
</dbReference>
<dbReference type="HOGENOM" id="CLU_1164951_0_0_9"/>
<feature type="chain" id="PRO_5039307393" evidence="1">
    <location>
        <begin position="30"/>
        <end position="248"/>
    </location>
</feature>
<dbReference type="PATRIC" id="fig|1036673.3.peg.843"/>
<keyword evidence="1" id="KW-0732">Signal</keyword>
<proteinExistence type="predicted"/>
<dbReference type="EMBL" id="CP002869">
    <property type="protein sequence ID" value="AEI39531.1"/>
    <property type="molecule type" value="Genomic_DNA"/>
</dbReference>
<evidence type="ECO:0000313" key="3">
    <source>
        <dbReference type="Proteomes" id="UP000006620"/>
    </source>
</evidence>
<dbReference type="RefSeq" id="WP_013914695.1">
    <property type="nucleotide sequence ID" value="NC_015690.1"/>
</dbReference>
<feature type="signal peptide" evidence="1">
    <location>
        <begin position="1"/>
        <end position="29"/>
    </location>
</feature>
<reference evidence="3" key="1">
    <citation type="submission" date="2011-06" db="EMBL/GenBank/DDBJ databases">
        <title>Complete genome sequence of Paenibacillus mucilaginosus KNP414.</title>
        <authorList>
            <person name="Wang J."/>
            <person name="Hu S."/>
            <person name="Hu X."/>
            <person name="Zhang B."/>
            <person name="Dong D."/>
            <person name="Zhang S."/>
            <person name="Zhao K."/>
            <person name="Wu D."/>
        </authorList>
    </citation>
    <scope>NUCLEOTIDE SEQUENCE [LARGE SCALE GENOMIC DNA]</scope>
    <source>
        <strain evidence="3">KNP414</strain>
    </source>
</reference>
<reference evidence="2 3" key="2">
    <citation type="journal article" date="2013" name="Genome Announc.">
        <title>Genome Sequence of Growth-Improving Paenibacillus mucilaginosus Strain KNP414.</title>
        <authorList>
            <person name="Lu J.J."/>
            <person name="Wang J.F."/>
            <person name="Hu X.F."/>
        </authorList>
    </citation>
    <scope>NUCLEOTIDE SEQUENCE [LARGE SCALE GENOMIC DNA]</scope>
    <source>
        <strain evidence="2 3">KNP414</strain>
    </source>
</reference>
<name>F8F7P6_PAEMK</name>
<gene>
    <name evidence="2" type="ordered locus">KNP414_00941</name>
</gene>
<dbReference type="KEGG" id="pms:KNP414_00941"/>